<evidence type="ECO:0000256" key="2">
    <source>
        <dbReference type="ARBA" id="ARBA00023002"/>
    </source>
</evidence>
<dbReference type="PRINTS" id="PR00469">
    <property type="entry name" value="PNDRDTASEII"/>
</dbReference>
<gene>
    <name evidence="5" type="ORF">D7I44_10355</name>
</gene>
<evidence type="ECO:0000313" key="5">
    <source>
        <dbReference type="EMBL" id="AYG03897.1"/>
    </source>
</evidence>
<evidence type="ECO:0000256" key="1">
    <source>
        <dbReference type="ARBA" id="ARBA00022630"/>
    </source>
</evidence>
<dbReference type="InterPro" id="IPR023753">
    <property type="entry name" value="FAD/NAD-binding_dom"/>
</dbReference>
<dbReference type="Proteomes" id="UP000275069">
    <property type="component" value="Chromosome"/>
</dbReference>
<dbReference type="InterPro" id="IPR050097">
    <property type="entry name" value="Ferredoxin-NADP_redctase_2"/>
</dbReference>
<accession>A0A387BSI7</accession>
<dbReference type="SUPFAM" id="SSF51905">
    <property type="entry name" value="FAD/NAD(P)-binding domain"/>
    <property type="match status" value="1"/>
</dbReference>
<keyword evidence="2" id="KW-0560">Oxidoreductase</keyword>
<feature type="domain" description="Cyclic nucleotide-binding" evidence="4">
    <location>
        <begin position="25"/>
        <end position="131"/>
    </location>
</feature>
<reference evidence="5 6" key="1">
    <citation type="submission" date="2018-09" db="EMBL/GenBank/DDBJ databases">
        <title>Genome sequencing of strain 2DFW10M-5.</title>
        <authorList>
            <person name="Heo J."/>
            <person name="Kim S.-J."/>
            <person name="Kwon S.-W."/>
        </authorList>
    </citation>
    <scope>NUCLEOTIDE SEQUENCE [LARGE SCALE GENOMIC DNA]</scope>
    <source>
        <strain evidence="5 6">2DFW10M-5</strain>
    </source>
</reference>
<dbReference type="SUPFAM" id="SSF51206">
    <property type="entry name" value="cAMP-binding domain-like"/>
    <property type="match status" value="1"/>
</dbReference>
<keyword evidence="1" id="KW-0285">Flavoprotein</keyword>
<dbReference type="PANTHER" id="PTHR48105">
    <property type="entry name" value="THIOREDOXIN REDUCTASE 1-RELATED-RELATED"/>
    <property type="match status" value="1"/>
</dbReference>
<sequence length="561" mass="58915">MVPDLAAGHTSASFSAEQLARLRGYGTAHEVAAGEVLYAPGDPDYDLILVDSGEVEVVRVGRDGGPDEVVAHERQGGILGEMSLLSRQAVYLTARAITAGAVYRIDGRQLRRLMSTDAEISAILLDTFMKRRNELKATAARSLELIGDERSSAAHALRTYAARLQLPHRWLDAESEDGRAALGREEMEVADLPVAITASGVLRRATPGMLAERLGLSYRLGEETTSTDVVIVGAGPAGLAAAVYAASEGLATVVLDSVGPGGQAAASSRIENYLGFPAGLSGGDLLSRAHTQALKFGASVFSPCEVQSLRSTSTGHRVTLGDGNTIKARVVICASGARYRTLPLERWAEFEGAGIYYAATELETRRLDGSPVTVVGGANSAGQAAIFLASRGCEVDLVIRAPRIGDGMSAYLVDRILSDSRIAVHTSTEVTALHGTGSLAAVDLTSRDDGDSRTHESRALFCFIGAVPATEWIEGAAKDEDGFVLTDSQIPAEELPSVWGALGSGPLPFETSIPSVFAVGDLRHGSMKRVAAAVGEGASAIASAHRALTRLAALNEEEQRR</sequence>
<dbReference type="Gene3D" id="2.60.120.10">
    <property type="entry name" value="Jelly Rolls"/>
    <property type="match status" value="1"/>
</dbReference>
<keyword evidence="6" id="KW-1185">Reference proteome</keyword>
<dbReference type="InterPro" id="IPR000595">
    <property type="entry name" value="cNMP-bd_dom"/>
</dbReference>
<dbReference type="SMART" id="SM00100">
    <property type="entry name" value="cNMP"/>
    <property type="match status" value="1"/>
</dbReference>
<evidence type="ECO:0000259" key="4">
    <source>
        <dbReference type="PROSITE" id="PS50042"/>
    </source>
</evidence>
<evidence type="ECO:0000313" key="6">
    <source>
        <dbReference type="Proteomes" id="UP000275069"/>
    </source>
</evidence>
<dbReference type="Gene3D" id="3.50.50.60">
    <property type="entry name" value="FAD/NAD(P)-binding domain"/>
    <property type="match status" value="2"/>
</dbReference>
<dbReference type="OrthoDB" id="109585at2"/>
<dbReference type="Pfam" id="PF00027">
    <property type="entry name" value="cNMP_binding"/>
    <property type="match status" value="1"/>
</dbReference>
<evidence type="ECO:0000256" key="3">
    <source>
        <dbReference type="ARBA" id="ARBA00048132"/>
    </source>
</evidence>
<organism evidence="5 6">
    <name type="scientific">Gryllotalpicola protaetiae</name>
    <dbReference type="NCBI Taxonomy" id="2419771"/>
    <lineage>
        <taxon>Bacteria</taxon>
        <taxon>Bacillati</taxon>
        <taxon>Actinomycetota</taxon>
        <taxon>Actinomycetes</taxon>
        <taxon>Micrococcales</taxon>
        <taxon>Microbacteriaceae</taxon>
        <taxon>Gryllotalpicola</taxon>
    </lineage>
</organism>
<dbReference type="PRINTS" id="PR00368">
    <property type="entry name" value="FADPNR"/>
</dbReference>
<name>A0A387BSI7_9MICO</name>
<dbReference type="InterPro" id="IPR014710">
    <property type="entry name" value="RmlC-like_jellyroll"/>
</dbReference>
<comment type="catalytic activity">
    <reaction evidence="3">
        <text>[thioredoxin]-dithiol + NADP(+) = [thioredoxin]-disulfide + NADPH + H(+)</text>
        <dbReference type="Rhea" id="RHEA:20345"/>
        <dbReference type="Rhea" id="RHEA-COMP:10698"/>
        <dbReference type="Rhea" id="RHEA-COMP:10700"/>
        <dbReference type="ChEBI" id="CHEBI:15378"/>
        <dbReference type="ChEBI" id="CHEBI:29950"/>
        <dbReference type="ChEBI" id="CHEBI:50058"/>
        <dbReference type="ChEBI" id="CHEBI:57783"/>
        <dbReference type="ChEBI" id="CHEBI:58349"/>
        <dbReference type="EC" id="1.8.1.9"/>
    </reaction>
</comment>
<dbReference type="AlphaFoldDB" id="A0A387BSI7"/>
<dbReference type="Pfam" id="PF07992">
    <property type="entry name" value="Pyr_redox_2"/>
    <property type="match status" value="1"/>
</dbReference>
<dbReference type="InterPro" id="IPR036188">
    <property type="entry name" value="FAD/NAD-bd_sf"/>
</dbReference>
<dbReference type="KEGG" id="gry:D7I44_10355"/>
<proteinExistence type="predicted"/>
<dbReference type="EMBL" id="CP032624">
    <property type="protein sequence ID" value="AYG03897.1"/>
    <property type="molecule type" value="Genomic_DNA"/>
</dbReference>
<dbReference type="InterPro" id="IPR018490">
    <property type="entry name" value="cNMP-bd_dom_sf"/>
</dbReference>
<protein>
    <submittedName>
        <fullName evidence="5">FAD-binding protein</fullName>
    </submittedName>
</protein>
<dbReference type="CDD" id="cd00038">
    <property type="entry name" value="CAP_ED"/>
    <property type="match status" value="1"/>
</dbReference>
<dbReference type="PROSITE" id="PS50042">
    <property type="entry name" value="CNMP_BINDING_3"/>
    <property type="match status" value="1"/>
</dbReference>
<dbReference type="GO" id="GO:0004791">
    <property type="term" value="F:thioredoxin-disulfide reductase (NADPH) activity"/>
    <property type="evidence" value="ECO:0007669"/>
    <property type="project" value="UniProtKB-EC"/>
</dbReference>